<evidence type="ECO:0000256" key="5">
    <source>
        <dbReference type="ARBA" id="ARBA00022679"/>
    </source>
</evidence>
<feature type="compositionally biased region" description="Polar residues" evidence="13">
    <location>
        <begin position="1"/>
        <end position="14"/>
    </location>
</feature>
<feature type="binding site" evidence="12">
    <location>
        <position position="309"/>
    </location>
    <ligand>
        <name>Zn(2+)</name>
        <dbReference type="ChEBI" id="CHEBI:29105"/>
    </ligand>
</feature>
<evidence type="ECO:0000256" key="13">
    <source>
        <dbReference type="SAM" id="MobiDB-lite"/>
    </source>
</evidence>
<reference evidence="15" key="2">
    <citation type="submission" date="2021-01" db="EMBL/GenBank/DDBJ databases">
        <authorList>
            <person name="Schikora-Tamarit M.A."/>
        </authorList>
    </citation>
    <scope>NUCLEOTIDE SEQUENCE</scope>
    <source>
        <strain evidence="15">CBS2887</strain>
    </source>
</reference>
<reference evidence="15" key="1">
    <citation type="journal article" date="2021" name="Open Biol.">
        <title>Shared evolutionary footprints suggest mitochondrial oxidative damage underlies multiple complex I losses in fungi.</title>
        <authorList>
            <person name="Schikora-Tamarit M.A."/>
            <person name="Marcet-Houben M."/>
            <person name="Nosek J."/>
            <person name="Gabaldon T."/>
        </authorList>
    </citation>
    <scope>NUCLEOTIDE SEQUENCE</scope>
    <source>
        <strain evidence="15">CBS2887</strain>
    </source>
</reference>
<feature type="binding site" evidence="12">
    <location>
        <position position="312"/>
    </location>
    <ligand>
        <name>Zn(2+)</name>
        <dbReference type="ChEBI" id="CHEBI:29105"/>
    </ligand>
</feature>
<dbReference type="PROSITE" id="PS50305">
    <property type="entry name" value="SIRTUIN"/>
    <property type="match status" value="1"/>
</dbReference>
<dbReference type="GO" id="GO:0005634">
    <property type="term" value="C:nucleus"/>
    <property type="evidence" value="ECO:0007669"/>
    <property type="project" value="UniProtKB-SubCell"/>
</dbReference>
<keyword evidence="10" id="KW-0804">Transcription</keyword>
<dbReference type="Proteomes" id="UP000774326">
    <property type="component" value="Unassembled WGS sequence"/>
</dbReference>
<protein>
    <recommendedName>
        <fullName evidence="14">Deacetylase sirtuin-type domain-containing protein</fullName>
    </recommendedName>
</protein>
<dbReference type="GO" id="GO:0046970">
    <property type="term" value="F:histone H4K16 deacetylase activity, NAD-dependent"/>
    <property type="evidence" value="ECO:0007669"/>
    <property type="project" value="TreeGrafter"/>
</dbReference>
<dbReference type="PANTHER" id="PTHR11085">
    <property type="entry name" value="NAD-DEPENDENT PROTEIN DEACYLASE SIRTUIN-5, MITOCHONDRIAL-RELATED"/>
    <property type="match status" value="1"/>
</dbReference>
<keyword evidence="9" id="KW-0520">NAD</keyword>
<dbReference type="Pfam" id="PF02146">
    <property type="entry name" value="SIR2"/>
    <property type="match status" value="1"/>
</dbReference>
<proteinExistence type="inferred from homology"/>
<evidence type="ECO:0000256" key="9">
    <source>
        <dbReference type="ARBA" id="ARBA00023027"/>
    </source>
</evidence>
<organism evidence="15 16">
    <name type="scientific">Wickerhamomyces pijperi</name>
    <name type="common">Yeast</name>
    <name type="synonym">Pichia pijperi</name>
    <dbReference type="NCBI Taxonomy" id="599730"/>
    <lineage>
        <taxon>Eukaryota</taxon>
        <taxon>Fungi</taxon>
        <taxon>Dikarya</taxon>
        <taxon>Ascomycota</taxon>
        <taxon>Saccharomycotina</taxon>
        <taxon>Saccharomycetes</taxon>
        <taxon>Phaffomycetales</taxon>
        <taxon>Wickerhamomycetaceae</taxon>
        <taxon>Wickerhamomyces</taxon>
    </lineage>
</organism>
<keyword evidence="5" id="KW-0808">Transferase</keyword>
<dbReference type="OrthoDB" id="420264at2759"/>
<dbReference type="InterPro" id="IPR026590">
    <property type="entry name" value="Ssirtuin_cat_dom"/>
</dbReference>
<dbReference type="GO" id="GO:0046872">
    <property type="term" value="F:metal ion binding"/>
    <property type="evidence" value="ECO:0007669"/>
    <property type="project" value="UniProtKB-KW"/>
</dbReference>
<keyword evidence="11" id="KW-0539">Nucleus</keyword>
<comment type="cofactor">
    <cofactor evidence="1">
        <name>Zn(2+)</name>
        <dbReference type="ChEBI" id="CHEBI:29105"/>
    </cofactor>
</comment>
<dbReference type="Gene3D" id="3.40.50.1220">
    <property type="entry name" value="TPP-binding domain"/>
    <property type="match status" value="1"/>
</dbReference>
<keyword evidence="6 12" id="KW-0479">Metal-binding</keyword>
<dbReference type="GO" id="GO:0070403">
    <property type="term" value="F:NAD+ binding"/>
    <property type="evidence" value="ECO:0007669"/>
    <property type="project" value="InterPro"/>
</dbReference>
<comment type="caution">
    <text evidence="15">The sequence shown here is derived from an EMBL/GenBank/DDBJ whole genome shotgun (WGS) entry which is preliminary data.</text>
</comment>
<accession>A0A9P8PMY8</accession>
<evidence type="ECO:0000313" key="16">
    <source>
        <dbReference type="Proteomes" id="UP000774326"/>
    </source>
</evidence>
<dbReference type="InterPro" id="IPR007654">
    <property type="entry name" value="NAD-dep_histone_deAcase_SIR2_N"/>
</dbReference>
<evidence type="ECO:0000256" key="10">
    <source>
        <dbReference type="ARBA" id="ARBA00023163"/>
    </source>
</evidence>
<evidence type="ECO:0000256" key="4">
    <source>
        <dbReference type="ARBA" id="ARBA00022491"/>
    </source>
</evidence>
<evidence type="ECO:0000256" key="3">
    <source>
        <dbReference type="ARBA" id="ARBA00006924"/>
    </source>
</evidence>
<feature type="active site" description="Proton acceptor" evidence="12">
    <location>
        <position position="275"/>
    </location>
</feature>
<evidence type="ECO:0000256" key="8">
    <source>
        <dbReference type="ARBA" id="ARBA00023015"/>
    </source>
</evidence>
<feature type="binding site" evidence="12">
    <location>
        <position position="283"/>
    </location>
    <ligand>
        <name>Zn(2+)</name>
        <dbReference type="ChEBI" id="CHEBI:29105"/>
    </ligand>
</feature>
<keyword evidence="8" id="KW-0805">Transcription regulation</keyword>
<dbReference type="InterPro" id="IPR050134">
    <property type="entry name" value="NAD-dep_sirtuin_deacylases"/>
</dbReference>
<evidence type="ECO:0000313" key="15">
    <source>
        <dbReference type="EMBL" id="KAH3674996.1"/>
    </source>
</evidence>
<gene>
    <name evidence="15" type="ORF">WICPIJ_009382</name>
</gene>
<dbReference type="Pfam" id="PF04574">
    <property type="entry name" value="DUF592"/>
    <property type="match status" value="1"/>
</dbReference>
<feature type="compositionally biased region" description="Acidic residues" evidence="13">
    <location>
        <begin position="38"/>
        <end position="55"/>
    </location>
</feature>
<dbReference type="InterPro" id="IPR026591">
    <property type="entry name" value="Sirtuin_cat_small_dom_sf"/>
</dbReference>
<keyword evidence="16" id="KW-1185">Reference proteome</keyword>
<comment type="similarity">
    <text evidence="3">Belongs to the sirtuin family. Class I subfamily.</text>
</comment>
<evidence type="ECO:0000256" key="6">
    <source>
        <dbReference type="ARBA" id="ARBA00022723"/>
    </source>
</evidence>
<feature type="binding site" evidence="12">
    <location>
        <position position="288"/>
    </location>
    <ligand>
        <name>Zn(2+)</name>
        <dbReference type="ChEBI" id="CHEBI:29105"/>
    </ligand>
</feature>
<dbReference type="SUPFAM" id="SSF52467">
    <property type="entry name" value="DHS-like NAD/FAD-binding domain"/>
    <property type="match status" value="1"/>
</dbReference>
<evidence type="ECO:0000256" key="1">
    <source>
        <dbReference type="ARBA" id="ARBA00001947"/>
    </source>
</evidence>
<feature type="region of interest" description="Disordered" evidence="13">
    <location>
        <begin position="1"/>
        <end position="62"/>
    </location>
</feature>
<name>A0A9P8PMY8_WICPI</name>
<dbReference type="PANTHER" id="PTHR11085:SF9">
    <property type="entry name" value="NAD-DEPENDENT PROTEIN DEACETYLASE SIRTUIN-1"/>
    <property type="match status" value="1"/>
</dbReference>
<dbReference type="Gene3D" id="3.30.1600.10">
    <property type="entry name" value="SIR2/SIRT2 'Small Domain"/>
    <property type="match status" value="1"/>
</dbReference>
<dbReference type="InterPro" id="IPR003000">
    <property type="entry name" value="Sirtuin"/>
</dbReference>
<feature type="domain" description="Deacetylase sirtuin-type" evidence="14">
    <location>
        <begin position="147"/>
        <end position="420"/>
    </location>
</feature>
<evidence type="ECO:0000259" key="14">
    <source>
        <dbReference type="PROSITE" id="PS50305"/>
    </source>
</evidence>
<evidence type="ECO:0000256" key="12">
    <source>
        <dbReference type="PROSITE-ProRule" id="PRU00236"/>
    </source>
</evidence>
<evidence type="ECO:0000256" key="7">
    <source>
        <dbReference type="ARBA" id="ARBA00022833"/>
    </source>
</evidence>
<feature type="compositionally biased region" description="Low complexity" evidence="13">
    <location>
        <begin position="25"/>
        <end position="37"/>
    </location>
</feature>
<dbReference type="InterPro" id="IPR029035">
    <property type="entry name" value="DHS-like_NAD/FAD-binding_dom"/>
</dbReference>
<sequence>MKTTTHQRSGSAHSKNPRKRPNIFDSDSSSDASSEVDSGTEGEDTTSEESFDDEEHVNSVSAEDRQKIEIADVIKARTYLKRKGVEAFLNKYLVESPNGKDIIRLIYLLGELTPSETHIDYNNIRNLQKLFQILYDAIRKVLKSRDRIKSISLPTDIVEQIGKSKNIIVITGAGISTPLGIPDFRSNKGLYKFDLKKYGFKRADEMFNYAIFKEDPAKFFRAAHLILPEDNRYTILHAFLKELESKGKLLRNYSQNIDGVEDNAGISPEKIIRCHGSFNTASCQTPKCTFSTDGKKIFKLMKLQEIPICPRCAKKRPKMLAKHDFQTYGVIKPDITFFGEDLPTRYFETVDDDIEKCDLLIIIGTSLQVSPVNEIASKMPHHIPQILINKDPLLHCDFDVSLLGFSDHAAMYLAKKLKWNLNHEDFEKLRHRKYYTLEDERARGVHHVYEREKMAKRQKLQLKETILDDI</sequence>
<dbReference type="AlphaFoldDB" id="A0A9P8PMY8"/>
<keyword evidence="7 12" id="KW-0862">Zinc</keyword>
<evidence type="ECO:0000256" key="2">
    <source>
        <dbReference type="ARBA" id="ARBA00004123"/>
    </source>
</evidence>
<comment type="subcellular location">
    <subcellularLocation>
        <location evidence="2">Nucleus</location>
    </subcellularLocation>
</comment>
<keyword evidence="4" id="KW-0678">Repressor</keyword>
<dbReference type="Gene3D" id="1.20.120.1710">
    <property type="match status" value="1"/>
</dbReference>
<evidence type="ECO:0000256" key="11">
    <source>
        <dbReference type="ARBA" id="ARBA00023242"/>
    </source>
</evidence>
<dbReference type="EMBL" id="JAEUBG010005434">
    <property type="protein sequence ID" value="KAH3674996.1"/>
    <property type="molecule type" value="Genomic_DNA"/>
</dbReference>